<dbReference type="Proteomes" id="UP000214365">
    <property type="component" value="Unassembled WGS sequence"/>
</dbReference>
<feature type="region of interest" description="Disordered" evidence="1">
    <location>
        <begin position="216"/>
        <end position="259"/>
    </location>
</feature>
<comment type="caution">
    <text evidence="3">The sequence shown here is derived from an EMBL/GenBank/DDBJ whole genome shotgun (WGS) entry which is preliminary data.</text>
</comment>
<gene>
    <name evidence="3" type="ORF">UA08_02637</name>
</gene>
<accession>A0A225B541</accession>
<feature type="region of interest" description="Disordered" evidence="1">
    <location>
        <begin position="1"/>
        <end position="31"/>
    </location>
</feature>
<dbReference type="SUPFAM" id="SSF52833">
    <property type="entry name" value="Thioredoxin-like"/>
    <property type="match status" value="1"/>
</dbReference>
<dbReference type="AlphaFoldDB" id="A0A225B541"/>
<evidence type="ECO:0000256" key="1">
    <source>
        <dbReference type="SAM" id="MobiDB-lite"/>
    </source>
</evidence>
<dbReference type="GeneID" id="31002392"/>
<sequence>MSSHPAPLDAKVSSIVGQRLDSATDPDDLDEDALFEELEREDDSAYRAHRIEQLHQEVTSAKEALKKQNDNNSSSHNTRTIDAFYPTLLDDRAVLDLTTNTDRCVVHFSHPDFGRCAVMDEHLRLLAPRHHEVRFARVDVRNCPFVVEKLNIRVLPCVIGFVDGNSKERIVGFEGLVSVRSIKKGGADTFQTADLEKRLLQGSILVRGKLFEEASSNRYNDDDESESDSENDTRRRKKGIRDGTSNRRGNDNDSDDDWD</sequence>
<evidence type="ECO:0000313" key="3">
    <source>
        <dbReference type="EMBL" id="OKL62386.1"/>
    </source>
</evidence>
<dbReference type="STRING" id="1441469.A0A225B541"/>
<proteinExistence type="predicted"/>
<dbReference type="InterPro" id="IPR013766">
    <property type="entry name" value="Thioredoxin_domain"/>
</dbReference>
<organism evidence="3 4">
    <name type="scientific">Talaromyces atroroseus</name>
    <dbReference type="NCBI Taxonomy" id="1441469"/>
    <lineage>
        <taxon>Eukaryota</taxon>
        <taxon>Fungi</taxon>
        <taxon>Dikarya</taxon>
        <taxon>Ascomycota</taxon>
        <taxon>Pezizomycotina</taxon>
        <taxon>Eurotiomycetes</taxon>
        <taxon>Eurotiomycetidae</taxon>
        <taxon>Eurotiales</taxon>
        <taxon>Trichocomaceae</taxon>
        <taxon>Talaromyces</taxon>
        <taxon>Talaromyces sect. Trachyspermi</taxon>
    </lineage>
</organism>
<dbReference type="Pfam" id="PF00085">
    <property type="entry name" value="Thioredoxin"/>
    <property type="match status" value="1"/>
</dbReference>
<dbReference type="EMBL" id="LFMY01000003">
    <property type="protein sequence ID" value="OKL62386.1"/>
    <property type="molecule type" value="Genomic_DNA"/>
</dbReference>
<evidence type="ECO:0000259" key="2">
    <source>
        <dbReference type="Pfam" id="PF00085"/>
    </source>
</evidence>
<evidence type="ECO:0000313" key="4">
    <source>
        <dbReference type="Proteomes" id="UP000214365"/>
    </source>
</evidence>
<dbReference type="OrthoDB" id="10257948at2759"/>
<dbReference type="RefSeq" id="XP_020122507.1">
    <property type="nucleotide sequence ID" value="XM_020264701.1"/>
</dbReference>
<dbReference type="PANTHER" id="PTHR21148">
    <property type="entry name" value="THIOREDOXIN DOMAIN-CONTAINING PROTEIN 9"/>
    <property type="match status" value="1"/>
</dbReference>
<reference evidence="3 4" key="1">
    <citation type="submission" date="2015-06" db="EMBL/GenBank/DDBJ databases">
        <title>Talaromyces atroroseus IBT 11181 draft genome.</title>
        <authorList>
            <person name="Rasmussen K.B."/>
            <person name="Rasmussen S."/>
            <person name="Petersen B."/>
            <person name="Sicheritz-Ponten T."/>
            <person name="Mortensen U.H."/>
            <person name="Thrane U."/>
        </authorList>
    </citation>
    <scope>NUCLEOTIDE SEQUENCE [LARGE SCALE GENOMIC DNA]</scope>
    <source>
        <strain evidence="3 4">IBT 11181</strain>
    </source>
</reference>
<feature type="domain" description="Thioredoxin" evidence="2">
    <location>
        <begin position="99"/>
        <end position="173"/>
    </location>
</feature>
<dbReference type="CDD" id="cd02989">
    <property type="entry name" value="Phd_like_TxnDC9"/>
    <property type="match status" value="1"/>
</dbReference>
<dbReference type="InterPro" id="IPR036249">
    <property type="entry name" value="Thioredoxin-like_sf"/>
</dbReference>
<protein>
    <recommendedName>
        <fullName evidence="2">Thioredoxin domain-containing protein</fullName>
    </recommendedName>
</protein>
<feature type="compositionally biased region" description="Basic and acidic residues" evidence="1">
    <location>
        <begin position="240"/>
        <end position="251"/>
    </location>
</feature>
<name>A0A225B541_TALAT</name>
<dbReference type="Gene3D" id="3.40.30.10">
    <property type="entry name" value="Glutaredoxin"/>
    <property type="match status" value="1"/>
</dbReference>
<keyword evidence="4" id="KW-1185">Reference proteome</keyword>
<feature type="compositionally biased region" description="Acidic residues" evidence="1">
    <location>
        <begin position="221"/>
        <end position="230"/>
    </location>
</feature>